<name>A0A7C3KBD0_9CYAN</name>
<dbReference type="InterPro" id="IPR012337">
    <property type="entry name" value="RNaseH-like_sf"/>
</dbReference>
<reference evidence="2" key="1">
    <citation type="journal article" date="2020" name="mSystems">
        <title>Genome- and Community-Level Interaction Insights into Carbon Utilization and Element Cycling Functions of Hydrothermarchaeota in Hydrothermal Sediment.</title>
        <authorList>
            <person name="Zhou Z."/>
            <person name="Liu Y."/>
            <person name="Xu W."/>
            <person name="Pan J."/>
            <person name="Luo Z.H."/>
            <person name="Li M."/>
        </authorList>
    </citation>
    <scope>NUCLEOTIDE SEQUENCE [LARGE SCALE GENOMIC DNA]</scope>
    <source>
        <strain evidence="2">SpSt-418</strain>
    </source>
</reference>
<organism evidence="2">
    <name type="scientific">Oscillatoriales cyanobacterium SpSt-418</name>
    <dbReference type="NCBI Taxonomy" id="2282169"/>
    <lineage>
        <taxon>Bacteria</taxon>
        <taxon>Bacillati</taxon>
        <taxon>Cyanobacteriota</taxon>
        <taxon>Cyanophyceae</taxon>
        <taxon>Oscillatoriophycideae</taxon>
        <taxon>Oscillatoriales</taxon>
    </lineage>
</organism>
<evidence type="ECO:0000259" key="1">
    <source>
        <dbReference type="SMART" id="SM00732"/>
    </source>
</evidence>
<dbReference type="GO" id="GO:0006139">
    <property type="term" value="P:nucleobase-containing compound metabolic process"/>
    <property type="evidence" value="ECO:0007669"/>
    <property type="project" value="InterPro"/>
</dbReference>
<feature type="domain" description="YqgF/RNase H-like" evidence="1">
    <location>
        <begin position="12"/>
        <end position="98"/>
    </location>
</feature>
<sequence>MVPGGSEPLGQPVLLGFDPGRLKCGLAIMGVDRAVLYHEVVTTDRAIATIERLRQQFPVSLVVMGNQTTAKEWKQRLSEIPTPPRVMLVDERYSSLEARDRYWQMYPPRGLASFMPRSLRSIPRPIDDIVAILLIERYLDRLTETSEI</sequence>
<evidence type="ECO:0000313" key="2">
    <source>
        <dbReference type="EMBL" id="HFM96909.1"/>
    </source>
</evidence>
<dbReference type="InterPro" id="IPR037027">
    <property type="entry name" value="YqgF/RNaseH-like_dom_sf"/>
</dbReference>
<dbReference type="AlphaFoldDB" id="A0A7C3KBD0"/>
<dbReference type="SUPFAM" id="SSF53098">
    <property type="entry name" value="Ribonuclease H-like"/>
    <property type="match status" value="1"/>
</dbReference>
<dbReference type="SMART" id="SM00732">
    <property type="entry name" value="YqgFc"/>
    <property type="match status" value="1"/>
</dbReference>
<accession>A0A7C3KBD0</accession>
<protein>
    <submittedName>
        <fullName evidence="2">Holliday junction resolvase RuvX</fullName>
    </submittedName>
</protein>
<dbReference type="EMBL" id="DSRU01000049">
    <property type="protein sequence ID" value="HFM96909.1"/>
    <property type="molecule type" value="Genomic_DNA"/>
</dbReference>
<comment type="caution">
    <text evidence="2">The sequence shown here is derived from an EMBL/GenBank/DDBJ whole genome shotgun (WGS) entry which is preliminary data.</text>
</comment>
<dbReference type="Gene3D" id="3.30.420.140">
    <property type="entry name" value="YqgF/RNase H-like domain"/>
    <property type="match status" value="1"/>
</dbReference>
<gene>
    <name evidence="2" type="primary">ruvX</name>
    <name evidence="2" type="ORF">ENR64_03920</name>
</gene>
<dbReference type="InterPro" id="IPR006641">
    <property type="entry name" value="YqgF/RNaseH-like_dom"/>
</dbReference>
<proteinExistence type="predicted"/>